<name>A0AAD5CGM6_AMBAR</name>
<protein>
    <submittedName>
        <fullName evidence="1">Uncharacterized protein</fullName>
    </submittedName>
</protein>
<dbReference type="Proteomes" id="UP001206925">
    <property type="component" value="Unassembled WGS sequence"/>
</dbReference>
<proteinExistence type="predicted"/>
<gene>
    <name evidence="1" type="ORF">M8C21_026412</name>
</gene>
<dbReference type="EMBL" id="JAMZMK010008177">
    <property type="protein sequence ID" value="KAI7741542.1"/>
    <property type="molecule type" value="Genomic_DNA"/>
</dbReference>
<organism evidence="1 2">
    <name type="scientific">Ambrosia artemisiifolia</name>
    <name type="common">Common ragweed</name>
    <dbReference type="NCBI Taxonomy" id="4212"/>
    <lineage>
        <taxon>Eukaryota</taxon>
        <taxon>Viridiplantae</taxon>
        <taxon>Streptophyta</taxon>
        <taxon>Embryophyta</taxon>
        <taxon>Tracheophyta</taxon>
        <taxon>Spermatophyta</taxon>
        <taxon>Magnoliopsida</taxon>
        <taxon>eudicotyledons</taxon>
        <taxon>Gunneridae</taxon>
        <taxon>Pentapetalae</taxon>
        <taxon>asterids</taxon>
        <taxon>campanulids</taxon>
        <taxon>Asterales</taxon>
        <taxon>Asteraceae</taxon>
        <taxon>Asteroideae</taxon>
        <taxon>Heliantheae alliance</taxon>
        <taxon>Heliantheae</taxon>
        <taxon>Ambrosia</taxon>
    </lineage>
</organism>
<sequence length="99" mass="11396">MKRLRLHRQHPELPRLFVREVRGRNTRSNGFLFRVTTGNGQISQGQMTSQRVVSTSSYVVVQMTSDLEVDMEYLMGLGDLDKERTRVGLVVELEESREG</sequence>
<dbReference type="AlphaFoldDB" id="A0AAD5CGM6"/>
<reference evidence="1" key="1">
    <citation type="submission" date="2022-06" db="EMBL/GenBank/DDBJ databases">
        <title>Uncovering the hologenomic basis of an extraordinary plant invasion.</title>
        <authorList>
            <person name="Bieker V.C."/>
            <person name="Martin M.D."/>
            <person name="Gilbert T."/>
            <person name="Hodgins K."/>
            <person name="Battlay P."/>
            <person name="Petersen B."/>
            <person name="Wilson J."/>
        </authorList>
    </citation>
    <scope>NUCLEOTIDE SEQUENCE</scope>
    <source>
        <strain evidence="1">AA19_3_7</strain>
        <tissue evidence="1">Leaf</tissue>
    </source>
</reference>
<keyword evidence="2" id="KW-1185">Reference proteome</keyword>
<evidence type="ECO:0000313" key="2">
    <source>
        <dbReference type="Proteomes" id="UP001206925"/>
    </source>
</evidence>
<feature type="non-terminal residue" evidence="1">
    <location>
        <position position="99"/>
    </location>
</feature>
<comment type="caution">
    <text evidence="1">The sequence shown here is derived from an EMBL/GenBank/DDBJ whole genome shotgun (WGS) entry which is preliminary data.</text>
</comment>
<accession>A0AAD5CGM6</accession>
<evidence type="ECO:0000313" key="1">
    <source>
        <dbReference type="EMBL" id="KAI7741542.1"/>
    </source>
</evidence>